<evidence type="ECO:0000256" key="6">
    <source>
        <dbReference type="SAM" id="MobiDB-lite"/>
    </source>
</evidence>
<reference evidence="11" key="1">
    <citation type="submission" date="2016-06" db="UniProtKB">
        <authorList>
            <consortium name="WormBaseParasite"/>
        </authorList>
    </citation>
    <scope>IDENTIFICATION</scope>
</reference>
<dbReference type="InterPro" id="IPR017452">
    <property type="entry name" value="GPCR_Rhodpsn_7TM"/>
</dbReference>
<dbReference type="Proteomes" id="UP000270296">
    <property type="component" value="Unassembled WGS sequence"/>
</dbReference>
<gene>
    <name evidence="9" type="ORF">SBAD_LOCUS11546</name>
</gene>
<feature type="transmembrane region" description="Helical" evidence="7">
    <location>
        <begin position="277"/>
        <end position="300"/>
    </location>
</feature>
<feature type="region of interest" description="Disordered" evidence="6">
    <location>
        <begin position="338"/>
        <end position="376"/>
    </location>
</feature>
<keyword evidence="2" id="KW-1003">Cell membrane</keyword>
<dbReference type="GO" id="GO:0004930">
    <property type="term" value="F:G protein-coupled receptor activity"/>
    <property type="evidence" value="ECO:0007669"/>
    <property type="project" value="InterPro"/>
</dbReference>
<feature type="transmembrane region" description="Helical" evidence="7">
    <location>
        <begin position="20"/>
        <end position="45"/>
    </location>
</feature>
<feature type="transmembrane region" description="Helical" evidence="7">
    <location>
        <begin position="235"/>
        <end position="257"/>
    </location>
</feature>
<evidence type="ECO:0000313" key="10">
    <source>
        <dbReference type="Proteomes" id="UP000270296"/>
    </source>
</evidence>
<evidence type="ECO:0000313" key="9">
    <source>
        <dbReference type="EMBL" id="VDP40943.1"/>
    </source>
</evidence>
<dbReference type="PRINTS" id="PR00237">
    <property type="entry name" value="GPCRRHODOPSN"/>
</dbReference>
<feature type="transmembrane region" description="Helical" evidence="7">
    <location>
        <begin position="188"/>
        <end position="211"/>
    </location>
</feature>
<keyword evidence="5 7" id="KW-0472">Membrane</keyword>
<feature type="transmembrane region" description="Helical" evidence="7">
    <location>
        <begin position="142"/>
        <end position="161"/>
    </location>
</feature>
<dbReference type="CDD" id="cd00637">
    <property type="entry name" value="7tm_classA_rhodopsin-like"/>
    <property type="match status" value="1"/>
</dbReference>
<protein>
    <submittedName>
        <fullName evidence="11">G_PROTEIN_RECEP_F1_2 domain-containing protein</fullName>
    </submittedName>
</protein>
<keyword evidence="4 7" id="KW-1133">Transmembrane helix</keyword>
<evidence type="ECO:0000313" key="11">
    <source>
        <dbReference type="WBParaSite" id="SBAD_0001193201-mRNA-1"/>
    </source>
</evidence>
<sequence length="376" mass="42477">MYGINSSHNYSDVQLWRMQAYSVAVPVFIGICFLVMISNMAVLLALRFIKIRMTSTLRLTISLVISDVWTSVVVAFSMVYNSYLTVVCHLPVSPCVALTFEAIRTGGLLTGCLHLLAIAANHHIVIVCPLVHHKIFSPCKTVAVIVLLWVVPPLALLTYFASVKNQGYQSPDGKCFKVAFFHQLKFRLAMFVVIFSFMLIMSGLYASVLYIQKKRYRRLSTDLLNQQIYRKRKTLFTTIIICGTFIVGWMPTSLIFLLTCATCPMAYYQMSAYTDVFALSVFANLCILSKSLINPIVYVVRIPEIKNAIFQKSDRRWAEMRQRSGVLASNKFAASSLARKPMNAADRSRSSPMPLKQNKQQCVSMKMPVTEDQTHN</sequence>
<evidence type="ECO:0000256" key="1">
    <source>
        <dbReference type="ARBA" id="ARBA00004651"/>
    </source>
</evidence>
<dbReference type="GO" id="GO:0005886">
    <property type="term" value="C:plasma membrane"/>
    <property type="evidence" value="ECO:0007669"/>
    <property type="project" value="UniProtKB-SubCell"/>
</dbReference>
<dbReference type="Gene3D" id="1.20.1070.10">
    <property type="entry name" value="Rhodopsin 7-helix transmembrane proteins"/>
    <property type="match status" value="1"/>
</dbReference>
<dbReference type="InterPro" id="IPR000276">
    <property type="entry name" value="GPCR_Rhodpsn"/>
</dbReference>
<dbReference type="AlphaFoldDB" id="A0A183J6P8"/>
<reference evidence="9 10" key="2">
    <citation type="submission" date="2018-11" db="EMBL/GenBank/DDBJ databases">
        <authorList>
            <consortium name="Pathogen Informatics"/>
        </authorList>
    </citation>
    <scope>NUCLEOTIDE SEQUENCE [LARGE SCALE GENOMIC DNA]</scope>
</reference>
<keyword evidence="3 7" id="KW-0812">Transmembrane</keyword>
<name>A0A183J6P8_9BILA</name>
<dbReference type="WBParaSite" id="SBAD_0001193201-mRNA-1">
    <property type="protein sequence ID" value="SBAD_0001193201-mRNA-1"/>
    <property type="gene ID" value="SBAD_0001193201"/>
</dbReference>
<evidence type="ECO:0000259" key="8">
    <source>
        <dbReference type="PROSITE" id="PS50262"/>
    </source>
</evidence>
<organism evidence="11">
    <name type="scientific">Soboliphyme baturini</name>
    <dbReference type="NCBI Taxonomy" id="241478"/>
    <lineage>
        <taxon>Eukaryota</taxon>
        <taxon>Metazoa</taxon>
        <taxon>Ecdysozoa</taxon>
        <taxon>Nematoda</taxon>
        <taxon>Enoplea</taxon>
        <taxon>Dorylaimia</taxon>
        <taxon>Dioctophymatida</taxon>
        <taxon>Dioctophymatoidea</taxon>
        <taxon>Soboliphymatidae</taxon>
        <taxon>Soboliphyme</taxon>
    </lineage>
</organism>
<dbReference type="Pfam" id="PF00001">
    <property type="entry name" value="7tm_1"/>
    <property type="match status" value="1"/>
</dbReference>
<evidence type="ECO:0000256" key="5">
    <source>
        <dbReference type="ARBA" id="ARBA00023136"/>
    </source>
</evidence>
<evidence type="ECO:0000256" key="2">
    <source>
        <dbReference type="ARBA" id="ARBA00022475"/>
    </source>
</evidence>
<dbReference type="SUPFAM" id="SSF81321">
    <property type="entry name" value="Family A G protein-coupled receptor-like"/>
    <property type="match status" value="1"/>
</dbReference>
<evidence type="ECO:0000256" key="3">
    <source>
        <dbReference type="ARBA" id="ARBA00022692"/>
    </source>
</evidence>
<accession>A0A183J6P8</accession>
<comment type="subcellular location">
    <subcellularLocation>
        <location evidence="1">Cell membrane</location>
        <topology evidence="1">Multi-pass membrane protein</topology>
    </subcellularLocation>
</comment>
<feature type="transmembrane region" description="Helical" evidence="7">
    <location>
        <begin position="108"/>
        <end position="130"/>
    </location>
</feature>
<feature type="domain" description="G-protein coupled receptors family 1 profile" evidence="8">
    <location>
        <begin position="38"/>
        <end position="298"/>
    </location>
</feature>
<proteinExistence type="predicted"/>
<dbReference type="PROSITE" id="PS50262">
    <property type="entry name" value="G_PROTEIN_RECEP_F1_2"/>
    <property type="match status" value="1"/>
</dbReference>
<dbReference type="PANTHER" id="PTHR22750">
    <property type="entry name" value="G-PROTEIN COUPLED RECEPTOR"/>
    <property type="match status" value="1"/>
</dbReference>
<dbReference type="OrthoDB" id="9894375at2759"/>
<evidence type="ECO:0000256" key="7">
    <source>
        <dbReference type="SAM" id="Phobius"/>
    </source>
</evidence>
<evidence type="ECO:0000256" key="4">
    <source>
        <dbReference type="ARBA" id="ARBA00022989"/>
    </source>
</evidence>
<feature type="transmembrane region" description="Helical" evidence="7">
    <location>
        <begin position="57"/>
        <end position="80"/>
    </location>
</feature>
<dbReference type="EMBL" id="UZAM01015878">
    <property type="protein sequence ID" value="VDP40943.1"/>
    <property type="molecule type" value="Genomic_DNA"/>
</dbReference>
<keyword evidence="10" id="KW-1185">Reference proteome</keyword>